<dbReference type="InterPro" id="IPR006119">
    <property type="entry name" value="Resolv_N"/>
</dbReference>
<feature type="domain" description="Resolvase/invertase-type recombinase catalytic" evidence="7">
    <location>
        <begin position="1"/>
        <end position="137"/>
    </location>
</feature>
<evidence type="ECO:0000256" key="6">
    <source>
        <dbReference type="PIRSR" id="PIRSR606118-50"/>
    </source>
</evidence>
<dbReference type="PANTHER" id="PTHR30461:SF26">
    <property type="entry name" value="RESOLVASE HOMOLOG YNEB"/>
    <property type="match status" value="1"/>
</dbReference>
<dbReference type="Pfam" id="PF00239">
    <property type="entry name" value="Resolvase"/>
    <property type="match status" value="1"/>
</dbReference>
<name>A0A4R2NI72_RHOAD</name>
<accession>A0A4R2NI72</accession>
<evidence type="ECO:0000256" key="1">
    <source>
        <dbReference type="ARBA" id="ARBA00009913"/>
    </source>
</evidence>
<evidence type="ECO:0000313" key="8">
    <source>
        <dbReference type="EMBL" id="TCP20885.1"/>
    </source>
</evidence>
<dbReference type="PROSITE" id="PS00398">
    <property type="entry name" value="RECOMBINASES_2"/>
    <property type="match status" value="1"/>
</dbReference>
<dbReference type="PANTHER" id="PTHR30461">
    <property type="entry name" value="DNA-INVERTASE FROM LAMBDOID PROPHAGE"/>
    <property type="match status" value="1"/>
</dbReference>
<dbReference type="Gene3D" id="1.10.10.60">
    <property type="entry name" value="Homeodomain-like"/>
    <property type="match status" value="1"/>
</dbReference>
<gene>
    <name evidence="8" type="ORF">EV656_1154</name>
</gene>
<dbReference type="Gene3D" id="3.40.50.1390">
    <property type="entry name" value="Resolvase, N-terminal catalytic domain"/>
    <property type="match status" value="1"/>
</dbReference>
<dbReference type="InterPro" id="IPR006120">
    <property type="entry name" value="Resolvase_HTH_dom"/>
</dbReference>
<dbReference type="CDD" id="cd03768">
    <property type="entry name" value="SR_ResInv"/>
    <property type="match status" value="1"/>
</dbReference>
<dbReference type="AlphaFoldDB" id="A0A4R2NI72"/>
<dbReference type="EMBL" id="SLXL01000015">
    <property type="protein sequence ID" value="TCP20885.1"/>
    <property type="molecule type" value="Genomic_DNA"/>
</dbReference>
<dbReference type="SMART" id="SM00857">
    <property type="entry name" value="Resolvase"/>
    <property type="match status" value="1"/>
</dbReference>
<keyword evidence="5" id="KW-0233">DNA recombination</keyword>
<organism evidence="8 9">
    <name type="scientific">Rhodovulum adriaticum</name>
    <name type="common">Rhodopseudomonas adriatica</name>
    <dbReference type="NCBI Taxonomy" id="35804"/>
    <lineage>
        <taxon>Bacteria</taxon>
        <taxon>Pseudomonadati</taxon>
        <taxon>Pseudomonadota</taxon>
        <taxon>Alphaproteobacteria</taxon>
        <taxon>Rhodobacterales</taxon>
        <taxon>Paracoccaceae</taxon>
        <taxon>Rhodovulum</taxon>
    </lineage>
</organism>
<sequence length="188" mass="20421">MLVGYARTSTLDQTAGLEGQERDLRAAGCERLFVEQVSSVDVKERAKLAEALAYVREGDTLVVTKLDRLARSVAHLLDILDTLTERGAALRVLDLNLDTGTPTGRLLLTVLGGIAQFEREIMLERQREGIAKAKAAGKYKGRKPTARAKADEVLKLHREGVGGTEIARRVGIGRASVYRILNEADGVA</sequence>
<dbReference type="InterPro" id="IPR050639">
    <property type="entry name" value="SSR_resolvase"/>
</dbReference>
<comment type="caution">
    <text evidence="8">The sequence shown here is derived from an EMBL/GenBank/DDBJ whole genome shotgun (WGS) entry which is preliminary data.</text>
</comment>
<proteinExistence type="inferred from homology"/>
<comment type="similarity">
    <text evidence="1">Belongs to the site-specific recombinase resolvase family.</text>
</comment>
<keyword evidence="4" id="KW-0238">DNA-binding</keyword>
<dbReference type="SUPFAM" id="SSF53041">
    <property type="entry name" value="Resolvase-like"/>
    <property type="match status" value="1"/>
</dbReference>
<dbReference type="OrthoDB" id="2290206at2"/>
<dbReference type="RefSeq" id="WP_132605382.1">
    <property type="nucleotide sequence ID" value="NZ_NRRP01000054.1"/>
</dbReference>
<evidence type="ECO:0000256" key="4">
    <source>
        <dbReference type="ARBA" id="ARBA00023125"/>
    </source>
</evidence>
<protein>
    <submittedName>
        <fullName evidence="8">DNA invertase Pin-like site-specific DNA recombinase</fullName>
    </submittedName>
</protein>
<evidence type="ECO:0000256" key="2">
    <source>
        <dbReference type="ARBA" id="ARBA00022908"/>
    </source>
</evidence>
<dbReference type="PROSITE" id="PS51736">
    <property type="entry name" value="RECOMBINASES_3"/>
    <property type="match status" value="1"/>
</dbReference>
<dbReference type="InterPro" id="IPR009057">
    <property type="entry name" value="Homeodomain-like_sf"/>
</dbReference>
<feature type="active site" description="O-(5'-phospho-DNA)-serine intermediate" evidence="6">
    <location>
        <position position="9"/>
    </location>
</feature>
<dbReference type="GO" id="GO:0015074">
    <property type="term" value="P:DNA integration"/>
    <property type="evidence" value="ECO:0007669"/>
    <property type="project" value="UniProtKB-KW"/>
</dbReference>
<dbReference type="Pfam" id="PF02796">
    <property type="entry name" value="HTH_7"/>
    <property type="match status" value="1"/>
</dbReference>
<evidence type="ECO:0000256" key="5">
    <source>
        <dbReference type="ARBA" id="ARBA00023172"/>
    </source>
</evidence>
<keyword evidence="3" id="KW-0230">DNA invertase</keyword>
<dbReference type="Proteomes" id="UP000295733">
    <property type="component" value="Unassembled WGS sequence"/>
</dbReference>
<dbReference type="GO" id="GO:0000150">
    <property type="term" value="F:DNA strand exchange activity"/>
    <property type="evidence" value="ECO:0007669"/>
    <property type="project" value="UniProtKB-KW"/>
</dbReference>
<dbReference type="SUPFAM" id="SSF46689">
    <property type="entry name" value="Homeodomain-like"/>
    <property type="match status" value="1"/>
</dbReference>
<keyword evidence="9" id="KW-1185">Reference proteome</keyword>
<dbReference type="FunFam" id="3.40.50.1390:FF:000001">
    <property type="entry name" value="DNA recombinase"/>
    <property type="match status" value="1"/>
</dbReference>
<reference evidence="8 9" key="1">
    <citation type="submission" date="2019-03" db="EMBL/GenBank/DDBJ databases">
        <title>Genomic Encyclopedia of Type Strains, Phase IV (KMG-IV): sequencing the most valuable type-strain genomes for metagenomic binning, comparative biology and taxonomic classification.</title>
        <authorList>
            <person name="Goeker M."/>
        </authorList>
    </citation>
    <scope>NUCLEOTIDE SEQUENCE [LARGE SCALE GENOMIC DNA]</scope>
    <source>
        <strain evidence="8 9">DSM 2781</strain>
    </source>
</reference>
<dbReference type="GO" id="GO:0003677">
    <property type="term" value="F:DNA binding"/>
    <property type="evidence" value="ECO:0007669"/>
    <property type="project" value="UniProtKB-KW"/>
</dbReference>
<evidence type="ECO:0000256" key="3">
    <source>
        <dbReference type="ARBA" id="ARBA00023100"/>
    </source>
</evidence>
<dbReference type="InterPro" id="IPR036162">
    <property type="entry name" value="Resolvase-like_N_sf"/>
</dbReference>
<dbReference type="InterPro" id="IPR006118">
    <property type="entry name" value="Recombinase_CS"/>
</dbReference>
<evidence type="ECO:0000259" key="7">
    <source>
        <dbReference type="PROSITE" id="PS51736"/>
    </source>
</evidence>
<keyword evidence="2" id="KW-0229">DNA integration</keyword>
<evidence type="ECO:0000313" key="9">
    <source>
        <dbReference type="Proteomes" id="UP000295733"/>
    </source>
</evidence>